<dbReference type="SUPFAM" id="SSF46955">
    <property type="entry name" value="Putative DNA-binding domain"/>
    <property type="match status" value="1"/>
</dbReference>
<keyword evidence="2" id="KW-0238">DNA-binding</keyword>
<evidence type="ECO:0000256" key="3">
    <source>
        <dbReference type="ARBA" id="ARBA00023163"/>
    </source>
</evidence>
<dbReference type="PRINTS" id="PR00040">
    <property type="entry name" value="HTHMERR"/>
</dbReference>
<keyword evidence="1" id="KW-0805">Transcription regulation</keyword>
<dbReference type="AlphaFoldDB" id="A0A0L8K9J8"/>
<reference evidence="5 6" key="1">
    <citation type="submission" date="2015-06" db="EMBL/GenBank/DDBJ databases">
        <authorList>
            <person name="Hoefler B.C."/>
            <person name="Straight P.D."/>
        </authorList>
    </citation>
    <scope>NUCLEOTIDE SEQUENCE [LARGE SCALE GENOMIC DNA]</scope>
    <source>
        <strain evidence="5 6">NRRL 3427</strain>
    </source>
</reference>
<dbReference type="InterPro" id="IPR000551">
    <property type="entry name" value="MerR-type_HTH_dom"/>
</dbReference>
<evidence type="ECO:0000259" key="4">
    <source>
        <dbReference type="PROSITE" id="PS50937"/>
    </source>
</evidence>
<feature type="domain" description="HTH merR-type" evidence="4">
    <location>
        <begin position="3"/>
        <end position="71"/>
    </location>
</feature>
<dbReference type="InterPro" id="IPR047057">
    <property type="entry name" value="MerR_fam"/>
</dbReference>
<keyword evidence="3" id="KW-0804">Transcription</keyword>
<sequence length="258" mass="27486">MSTMRISQLAECSGVPATTLRFYEGAGLLPADRTPAGYRAYGEDAVERLAFIGAAKHLGLPLKEIGELLAVWEAGACRDVKADLRPRIAARLAEAGARAAELDAFTASLHTALEHLDALPDRASPCDPECGCLDPAAPTAVGMQSVDVMLVSSRRAAEAEGWRTAPVACALTREGLRQRTAQWREAVDGAVRTAVVDGLRLTMPVDRTVRVAELAAAEQQCCPFFDFRLLLDGPRLHLEVRAPADGAGLISDLFDPAA</sequence>
<dbReference type="EMBL" id="LGUP01000238">
    <property type="protein sequence ID" value="KOG22546.1"/>
    <property type="molecule type" value="Genomic_DNA"/>
</dbReference>
<evidence type="ECO:0000313" key="6">
    <source>
        <dbReference type="Proteomes" id="UP000037023"/>
    </source>
</evidence>
<evidence type="ECO:0000313" key="5">
    <source>
        <dbReference type="EMBL" id="KOG22546.1"/>
    </source>
</evidence>
<dbReference type="PROSITE" id="PS50937">
    <property type="entry name" value="HTH_MERR_2"/>
    <property type="match status" value="1"/>
</dbReference>
<protein>
    <submittedName>
        <fullName evidence="5">MerR family transcriptional regulator</fullName>
    </submittedName>
</protein>
<organism evidence="5 6">
    <name type="scientific">Streptomyces viridochromogenes</name>
    <dbReference type="NCBI Taxonomy" id="1938"/>
    <lineage>
        <taxon>Bacteria</taxon>
        <taxon>Bacillati</taxon>
        <taxon>Actinomycetota</taxon>
        <taxon>Actinomycetes</taxon>
        <taxon>Kitasatosporales</taxon>
        <taxon>Streptomycetaceae</taxon>
        <taxon>Streptomyces</taxon>
    </lineage>
</organism>
<dbReference type="Proteomes" id="UP000037023">
    <property type="component" value="Unassembled WGS sequence"/>
</dbReference>
<dbReference type="GO" id="GO:0003700">
    <property type="term" value="F:DNA-binding transcription factor activity"/>
    <property type="evidence" value="ECO:0007669"/>
    <property type="project" value="InterPro"/>
</dbReference>
<dbReference type="PANTHER" id="PTHR30204">
    <property type="entry name" value="REDOX-CYCLING DRUG-SENSING TRANSCRIPTIONAL ACTIVATOR SOXR"/>
    <property type="match status" value="1"/>
</dbReference>
<evidence type="ECO:0000256" key="1">
    <source>
        <dbReference type="ARBA" id="ARBA00023015"/>
    </source>
</evidence>
<dbReference type="RefSeq" id="WP_033207343.1">
    <property type="nucleotide sequence ID" value="NZ_LGUP01000238.1"/>
</dbReference>
<accession>A0A0L8K9J8</accession>
<evidence type="ECO:0000256" key="2">
    <source>
        <dbReference type="ARBA" id="ARBA00023125"/>
    </source>
</evidence>
<dbReference type="Pfam" id="PF13411">
    <property type="entry name" value="MerR_1"/>
    <property type="match status" value="1"/>
</dbReference>
<name>A0A0L8K9J8_STRVR</name>
<dbReference type="OrthoDB" id="9802039at2"/>
<comment type="caution">
    <text evidence="5">The sequence shown here is derived from an EMBL/GenBank/DDBJ whole genome shotgun (WGS) entry which is preliminary data.</text>
</comment>
<dbReference type="GO" id="GO:0003677">
    <property type="term" value="F:DNA binding"/>
    <property type="evidence" value="ECO:0007669"/>
    <property type="project" value="UniProtKB-KW"/>
</dbReference>
<dbReference type="PANTHER" id="PTHR30204:SF94">
    <property type="entry name" value="HEAVY METAL-DEPENDENT TRANSCRIPTIONAL REGULATOR HI_0293-RELATED"/>
    <property type="match status" value="1"/>
</dbReference>
<gene>
    <name evidence="5" type="ORF">ADK34_21565</name>
</gene>
<proteinExistence type="predicted"/>
<dbReference type="PATRIC" id="fig|1938.6.peg.4642"/>
<dbReference type="InterPro" id="IPR009061">
    <property type="entry name" value="DNA-bd_dom_put_sf"/>
</dbReference>
<dbReference type="SMART" id="SM00422">
    <property type="entry name" value="HTH_MERR"/>
    <property type="match status" value="1"/>
</dbReference>
<dbReference type="Gene3D" id="1.10.1660.10">
    <property type="match status" value="1"/>
</dbReference>